<dbReference type="GO" id="GO:0042545">
    <property type="term" value="P:cell wall modification"/>
    <property type="evidence" value="ECO:0007669"/>
    <property type="project" value="UniProtKB-UniRule"/>
</dbReference>
<name>A0A9W7IKK3_HIBTR</name>
<gene>
    <name evidence="9" type="ORF">HRI_003252100</name>
</gene>
<keyword evidence="4 7" id="KW-0378">Hydrolase</keyword>
<dbReference type="AlphaFoldDB" id="A0A9W7IKK3"/>
<proteinExistence type="inferred from homology"/>
<dbReference type="SUPFAM" id="SSF51126">
    <property type="entry name" value="Pectin lyase-like"/>
    <property type="match status" value="1"/>
</dbReference>
<dbReference type="OrthoDB" id="2019149at2759"/>
<comment type="similarity">
    <text evidence="3">In the C-terminal section; belongs to the pectinesterase family.</text>
</comment>
<feature type="domain" description="Pectinesterase catalytic" evidence="8">
    <location>
        <begin position="6"/>
        <end position="304"/>
    </location>
</feature>
<dbReference type="FunFam" id="2.160.20.10:FF:000001">
    <property type="entry name" value="Pectinesterase"/>
    <property type="match status" value="1"/>
</dbReference>
<dbReference type="Pfam" id="PF01095">
    <property type="entry name" value="Pectinesterase"/>
    <property type="match status" value="1"/>
</dbReference>
<keyword evidence="7" id="KW-0961">Cell wall biogenesis/degradation</keyword>
<keyword evidence="7" id="KW-0134">Cell wall</keyword>
<dbReference type="Proteomes" id="UP001165190">
    <property type="component" value="Unassembled WGS sequence"/>
</dbReference>
<dbReference type="PROSITE" id="PS00800">
    <property type="entry name" value="PECTINESTERASE_1"/>
    <property type="match status" value="1"/>
</dbReference>
<keyword evidence="5 7" id="KW-0063">Aspartyl esterase</keyword>
<dbReference type="Gene3D" id="2.160.20.10">
    <property type="entry name" value="Single-stranded right-handed beta-helix, Pectin lyase-like"/>
    <property type="match status" value="1"/>
</dbReference>
<dbReference type="PANTHER" id="PTHR31707">
    <property type="entry name" value="PECTINESTERASE"/>
    <property type="match status" value="1"/>
</dbReference>
<dbReference type="InterPro" id="IPR018040">
    <property type="entry name" value="Pectinesterase_Tyr_AS"/>
</dbReference>
<comment type="function">
    <text evidence="7">Acts in the modification of cell walls via demethylesterification of cell wall pectin.</text>
</comment>
<dbReference type="InterPro" id="IPR011050">
    <property type="entry name" value="Pectin_lyase_fold/virulence"/>
</dbReference>
<organism evidence="9 10">
    <name type="scientific">Hibiscus trionum</name>
    <name type="common">Flower of an hour</name>
    <dbReference type="NCBI Taxonomy" id="183268"/>
    <lineage>
        <taxon>Eukaryota</taxon>
        <taxon>Viridiplantae</taxon>
        <taxon>Streptophyta</taxon>
        <taxon>Embryophyta</taxon>
        <taxon>Tracheophyta</taxon>
        <taxon>Spermatophyta</taxon>
        <taxon>Magnoliopsida</taxon>
        <taxon>eudicotyledons</taxon>
        <taxon>Gunneridae</taxon>
        <taxon>Pentapetalae</taxon>
        <taxon>rosids</taxon>
        <taxon>malvids</taxon>
        <taxon>Malvales</taxon>
        <taxon>Malvaceae</taxon>
        <taxon>Malvoideae</taxon>
        <taxon>Hibiscus</taxon>
    </lineage>
</organism>
<keyword evidence="10" id="KW-1185">Reference proteome</keyword>
<dbReference type="PROSITE" id="PS00503">
    <property type="entry name" value="PECTINESTERASE_2"/>
    <property type="match status" value="1"/>
</dbReference>
<accession>A0A9W7IKK3</accession>
<feature type="active site" evidence="6">
    <location>
        <position position="158"/>
    </location>
</feature>
<dbReference type="EMBL" id="BSYR01000028">
    <property type="protein sequence ID" value="GMI95828.1"/>
    <property type="molecule type" value="Genomic_DNA"/>
</dbReference>
<dbReference type="InterPro" id="IPR033131">
    <property type="entry name" value="Pectinesterase_Asp_AS"/>
</dbReference>
<evidence type="ECO:0000313" key="9">
    <source>
        <dbReference type="EMBL" id="GMI95828.1"/>
    </source>
</evidence>
<dbReference type="InterPro" id="IPR000070">
    <property type="entry name" value="Pectinesterase_cat"/>
</dbReference>
<comment type="caution">
    <text evidence="9">The sequence shown here is derived from an EMBL/GenBank/DDBJ whole genome shotgun (WGS) entry which is preliminary data.</text>
</comment>
<comment type="pathway">
    <text evidence="1 7">Glycan metabolism; pectin degradation; 2-dehydro-3-deoxy-D-gluconate from pectin: step 1/5.</text>
</comment>
<comment type="catalytic activity">
    <reaction evidence="7">
        <text>[(1-&gt;4)-alpha-D-galacturonosyl methyl ester](n) + n H2O = [(1-&gt;4)-alpha-D-galacturonosyl](n) + n methanol + n H(+)</text>
        <dbReference type="Rhea" id="RHEA:22380"/>
        <dbReference type="Rhea" id="RHEA-COMP:14570"/>
        <dbReference type="Rhea" id="RHEA-COMP:14573"/>
        <dbReference type="ChEBI" id="CHEBI:15377"/>
        <dbReference type="ChEBI" id="CHEBI:15378"/>
        <dbReference type="ChEBI" id="CHEBI:17790"/>
        <dbReference type="ChEBI" id="CHEBI:140522"/>
        <dbReference type="ChEBI" id="CHEBI:140523"/>
        <dbReference type="EC" id="3.1.1.11"/>
    </reaction>
</comment>
<evidence type="ECO:0000256" key="1">
    <source>
        <dbReference type="ARBA" id="ARBA00005184"/>
    </source>
</evidence>
<sequence length="323" mass="35449">MAMEANVVVAKDGSGKYDSIAKAVAEVQKGNTERFVIHIKEGVYNERVDIPKGSDHIMFVGDGPTKTVLTGDVSVEKTQPKPTTFDTATLSVNANNFTAKDIGIENTAGPEGHQAVALRASGDMGAFFNCHFNGYQDTLYAHKGKQFYRDCVITGTIDFVFGDASAVFQSCHLIVRKPMENQSCIFIAQGKKDEESKGGFVFQNCTFSGDNDYIPVKDTNKTYLNRPWKDFATVVIMQSQIDDIIQPEGYTPMNGEHGLATSYYVEFGNRGPGANTEGRVKWPGIKQIDETEIKKFTPGVFIESETWIPSTGIPCVHDMIPGV</sequence>
<evidence type="ECO:0000256" key="3">
    <source>
        <dbReference type="ARBA" id="ARBA00007786"/>
    </source>
</evidence>
<dbReference type="InterPro" id="IPR012334">
    <property type="entry name" value="Pectin_lyas_fold"/>
</dbReference>
<keyword evidence="7" id="KW-0964">Secreted</keyword>
<reference evidence="9" key="1">
    <citation type="submission" date="2023-05" db="EMBL/GenBank/DDBJ databases">
        <title>Genome and transcriptome analyses reveal genes involved in the formation of fine ridges on petal epidermal cells in Hibiscus trionum.</title>
        <authorList>
            <person name="Koshimizu S."/>
            <person name="Masuda S."/>
            <person name="Ishii T."/>
            <person name="Shirasu K."/>
            <person name="Hoshino A."/>
            <person name="Arita M."/>
        </authorList>
    </citation>
    <scope>NUCLEOTIDE SEQUENCE</scope>
    <source>
        <strain evidence="9">Hamamatsu line</strain>
    </source>
</reference>
<evidence type="ECO:0000313" key="10">
    <source>
        <dbReference type="Proteomes" id="UP001165190"/>
    </source>
</evidence>
<evidence type="ECO:0000256" key="4">
    <source>
        <dbReference type="ARBA" id="ARBA00022801"/>
    </source>
</evidence>
<evidence type="ECO:0000256" key="7">
    <source>
        <dbReference type="RuleBase" id="RU000589"/>
    </source>
</evidence>
<evidence type="ECO:0000256" key="5">
    <source>
        <dbReference type="ARBA" id="ARBA00023085"/>
    </source>
</evidence>
<dbReference type="EC" id="3.1.1.11" evidence="7"/>
<dbReference type="GO" id="GO:0045490">
    <property type="term" value="P:pectin catabolic process"/>
    <property type="evidence" value="ECO:0007669"/>
    <property type="project" value="UniProtKB-UniRule"/>
</dbReference>
<dbReference type="GO" id="GO:0030599">
    <property type="term" value="F:pectinesterase activity"/>
    <property type="evidence" value="ECO:0007669"/>
    <property type="project" value="UniProtKB-UniRule"/>
</dbReference>
<evidence type="ECO:0000259" key="8">
    <source>
        <dbReference type="Pfam" id="PF01095"/>
    </source>
</evidence>
<evidence type="ECO:0000256" key="2">
    <source>
        <dbReference type="ARBA" id="ARBA00006027"/>
    </source>
</evidence>
<comment type="subcellular location">
    <subcellularLocation>
        <location evidence="7">Secreted</location>
        <location evidence="7">Cell wall</location>
    </subcellularLocation>
</comment>
<comment type="similarity">
    <text evidence="2">In the N-terminal section; belongs to the PMEI family.</text>
</comment>
<evidence type="ECO:0000256" key="6">
    <source>
        <dbReference type="PROSITE-ProRule" id="PRU10040"/>
    </source>
</evidence>
<protein>
    <recommendedName>
        <fullName evidence="7">Pectinesterase</fullName>
        <ecNumber evidence="7">3.1.1.11</ecNumber>
    </recommendedName>
</protein>